<evidence type="ECO:0008006" key="10">
    <source>
        <dbReference type="Google" id="ProtNLM"/>
    </source>
</evidence>
<keyword evidence="6" id="KW-0998">Cell outer membrane</keyword>
<comment type="subcellular location">
    <subcellularLocation>
        <location evidence="1">Cell outer membrane</location>
    </subcellularLocation>
</comment>
<gene>
    <name evidence="8" type="ORF">GGQ57_001115</name>
</gene>
<keyword evidence="4" id="KW-0472">Membrane</keyword>
<proteinExistence type="inferred from homology"/>
<protein>
    <recommendedName>
        <fullName evidence="10">FimB/Mfa2 family fimbrial subunit</fullName>
    </recommendedName>
</protein>
<comment type="caution">
    <text evidence="8">The sequence shown here is derived from an EMBL/GenBank/DDBJ whole genome shotgun (WGS) entry which is preliminary data.</text>
</comment>
<keyword evidence="3" id="KW-0732">Signal</keyword>
<keyword evidence="5" id="KW-0564">Palmitate</keyword>
<comment type="similarity">
    <text evidence="2">Belongs to the bacteroidetes fimbrillin superfamily. FimB/Mfa2 family.</text>
</comment>
<evidence type="ECO:0000256" key="3">
    <source>
        <dbReference type="ARBA" id="ARBA00022729"/>
    </source>
</evidence>
<evidence type="ECO:0000313" key="9">
    <source>
        <dbReference type="Proteomes" id="UP000533637"/>
    </source>
</evidence>
<reference evidence="8 9" key="1">
    <citation type="submission" date="2020-08" db="EMBL/GenBank/DDBJ databases">
        <title>Genomic Encyclopedia of Type Strains, Phase IV (KMG-IV): sequencing the most valuable type-strain genomes for metagenomic binning, comparative biology and taxonomic classification.</title>
        <authorList>
            <person name="Goeker M."/>
        </authorList>
    </citation>
    <scope>NUCLEOTIDE SEQUENCE [LARGE SCALE GENOMIC DNA]</scope>
    <source>
        <strain evidence="8 9">DSM 102983</strain>
    </source>
</reference>
<evidence type="ECO:0000256" key="4">
    <source>
        <dbReference type="ARBA" id="ARBA00023136"/>
    </source>
</evidence>
<dbReference type="Pfam" id="PF08842">
    <property type="entry name" value="Mfa2"/>
    <property type="match status" value="1"/>
</dbReference>
<evidence type="ECO:0000256" key="1">
    <source>
        <dbReference type="ARBA" id="ARBA00004442"/>
    </source>
</evidence>
<sequence>MNKLVFSVLLIVTFLGSCSKDDDCSCKDGNSSDLITPELAQMMVSTTTSTTPFTGALMVYPCLDDTTLYYGNYSRSGTLSPINAMYTVNGGSVYNAALPVKLPLGEYSLLYWAIPKNSQVDSTYDATSINEPGLRIGVNLAELYLSLRKESYSDTTYTPVYDYLHAIDPIDIGSEKMQATLKRAVTGLKITLVNKDGDKMDESIVSARILIGDIASRLNYYTAEPSDFTKTVAFPLDMAADSMSMSANSTVMVFPSADNPPLTILLILKNGQVKRFQKPLANALVAGNRLTLNVTLGELYSEETSSDGFKVENWTETTENIDFSTSAAS</sequence>
<dbReference type="InterPro" id="IPR014941">
    <property type="entry name" value="FimB/Mfa2/Mfa3"/>
</dbReference>
<evidence type="ECO:0000256" key="5">
    <source>
        <dbReference type="ARBA" id="ARBA00023139"/>
    </source>
</evidence>
<dbReference type="Proteomes" id="UP000533637">
    <property type="component" value="Unassembled WGS sequence"/>
</dbReference>
<dbReference type="PROSITE" id="PS51257">
    <property type="entry name" value="PROKAR_LIPOPROTEIN"/>
    <property type="match status" value="1"/>
</dbReference>
<evidence type="ECO:0000313" key="8">
    <source>
        <dbReference type="EMBL" id="MBB4621221.1"/>
    </source>
</evidence>
<dbReference type="EMBL" id="JACHOC010000002">
    <property type="protein sequence ID" value="MBB4621221.1"/>
    <property type="molecule type" value="Genomic_DNA"/>
</dbReference>
<accession>A0ABR6KIG8</accession>
<dbReference type="RefSeq" id="WP_183669424.1">
    <property type="nucleotide sequence ID" value="NZ_BMPB01000003.1"/>
</dbReference>
<evidence type="ECO:0000256" key="2">
    <source>
        <dbReference type="ARBA" id="ARBA00007248"/>
    </source>
</evidence>
<name>A0ABR6KIG8_9BACT</name>
<evidence type="ECO:0000256" key="7">
    <source>
        <dbReference type="ARBA" id="ARBA00023288"/>
    </source>
</evidence>
<evidence type="ECO:0000256" key="6">
    <source>
        <dbReference type="ARBA" id="ARBA00023237"/>
    </source>
</evidence>
<organism evidence="8 9">
    <name type="scientific">Parabacteroides faecis</name>
    <dbReference type="NCBI Taxonomy" id="1217282"/>
    <lineage>
        <taxon>Bacteria</taxon>
        <taxon>Pseudomonadati</taxon>
        <taxon>Bacteroidota</taxon>
        <taxon>Bacteroidia</taxon>
        <taxon>Bacteroidales</taxon>
        <taxon>Tannerellaceae</taxon>
        <taxon>Parabacteroides</taxon>
    </lineage>
</organism>
<keyword evidence="9" id="KW-1185">Reference proteome</keyword>
<keyword evidence="7" id="KW-0449">Lipoprotein</keyword>